<proteinExistence type="predicted"/>
<dbReference type="GO" id="GO:0003676">
    <property type="term" value="F:nucleic acid binding"/>
    <property type="evidence" value="ECO:0007669"/>
    <property type="project" value="InterPro"/>
</dbReference>
<dbReference type="EnsemblMetazoa" id="CapteT141019">
    <property type="protein sequence ID" value="CapteP141019"/>
    <property type="gene ID" value="CapteG141019"/>
</dbReference>
<dbReference type="Proteomes" id="UP000014760">
    <property type="component" value="Unassembled WGS sequence"/>
</dbReference>
<reference evidence="3" key="1">
    <citation type="submission" date="2012-12" db="EMBL/GenBank/DDBJ databases">
        <authorList>
            <person name="Hellsten U."/>
            <person name="Grimwood J."/>
            <person name="Chapman J.A."/>
            <person name="Shapiro H."/>
            <person name="Aerts A."/>
            <person name="Otillar R.P."/>
            <person name="Terry A.Y."/>
            <person name="Boore J.L."/>
            <person name="Simakov O."/>
            <person name="Marletaz F."/>
            <person name="Cho S.-J."/>
            <person name="Edsinger-Gonzales E."/>
            <person name="Havlak P."/>
            <person name="Kuo D.-H."/>
            <person name="Larsson T."/>
            <person name="Lv J."/>
            <person name="Arendt D."/>
            <person name="Savage R."/>
            <person name="Osoegawa K."/>
            <person name="de Jong P."/>
            <person name="Lindberg D.R."/>
            <person name="Seaver E.C."/>
            <person name="Weisblat D.A."/>
            <person name="Putnam N.H."/>
            <person name="Grigoriev I.V."/>
            <person name="Rokhsar D.S."/>
        </authorList>
    </citation>
    <scope>NUCLEOTIDE SEQUENCE</scope>
    <source>
        <strain evidence="3">I ESC-2004</strain>
    </source>
</reference>
<gene>
    <name evidence="1" type="ORF">CAPTEDRAFT_141019</name>
</gene>
<dbReference type="Gene3D" id="3.30.420.10">
    <property type="entry name" value="Ribonuclease H-like superfamily/Ribonuclease H"/>
    <property type="match status" value="1"/>
</dbReference>
<reference evidence="2" key="3">
    <citation type="submission" date="2015-06" db="UniProtKB">
        <authorList>
            <consortium name="EnsemblMetazoa"/>
        </authorList>
    </citation>
    <scope>IDENTIFICATION</scope>
</reference>
<reference evidence="1 3" key="2">
    <citation type="journal article" date="2013" name="Nature">
        <title>Insights into bilaterian evolution from three spiralian genomes.</title>
        <authorList>
            <person name="Simakov O."/>
            <person name="Marletaz F."/>
            <person name="Cho S.J."/>
            <person name="Edsinger-Gonzales E."/>
            <person name="Havlak P."/>
            <person name="Hellsten U."/>
            <person name="Kuo D.H."/>
            <person name="Larsson T."/>
            <person name="Lv J."/>
            <person name="Arendt D."/>
            <person name="Savage R."/>
            <person name="Osoegawa K."/>
            <person name="de Jong P."/>
            <person name="Grimwood J."/>
            <person name="Chapman J.A."/>
            <person name="Shapiro H."/>
            <person name="Aerts A."/>
            <person name="Otillar R.P."/>
            <person name="Terry A.Y."/>
            <person name="Boore J.L."/>
            <person name="Grigoriev I.V."/>
            <person name="Lindberg D.R."/>
            <person name="Seaver E.C."/>
            <person name="Weisblat D.A."/>
            <person name="Putnam N.H."/>
            <person name="Rokhsar D.S."/>
        </authorList>
    </citation>
    <scope>NUCLEOTIDE SEQUENCE</scope>
    <source>
        <strain evidence="1 3">I ESC-2004</strain>
    </source>
</reference>
<dbReference type="InterPro" id="IPR036397">
    <property type="entry name" value="RNaseH_sf"/>
</dbReference>
<dbReference type="EMBL" id="KB300180">
    <property type="protein sequence ID" value="ELU07063.1"/>
    <property type="molecule type" value="Genomic_DNA"/>
</dbReference>
<evidence type="ECO:0000313" key="1">
    <source>
        <dbReference type="EMBL" id="ELU07063.1"/>
    </source>
</evidence>
<name>R7ULY0_CAPTE</name>
<dbReference type="HOGENOM" id="CLU_178182_1_0_1"/>
<dbReference type="AlphaFoldDB" id="R7ULY0"/>
<protein>
    <submittedName>
        <fullName evidence="1 2">Uncharacterized protein</fullName>
    </submittedName>
</protein>
<organism evidence="1">
    <name type="scientific">Capitella teleta</name>
    <name type="common">Polychaete worm</name>
    <dbReference type="NCBI Taxonomy" id="283909"/>
    <lineage>
        <taxon>Eukaryota</taxon>
        <taxon>Metazoa</taxon>
        <taxon>Spiralia</taxon>
        <taxon>Lophotrochozoa</taxon>
        <taxon>Annelida</taxon>
        <taxon>Polychaeta</taxon>
        <taxon>Sedentaria</taxon>
        <taxon>Scolecida</taxon>
        <taxon>Capitellidae</taxon>
        <taxon>Capitella</taxon>
    </lineage>
</organism>
<evidence type="ECO:0000313" key="2">
    <source>
        <dbReference type="EnsemblMetazoa" id="CapteP141019"/>
    </source>
</evidence>
<keyword evidence="3" id="KW-1185">Reference proteome</keyword>
<dbReference type="EMBL" id="AMQN01007188">
    <property type="status" value="NOT_ANNOTATED_CDS"/>
    <property type="molecule type" value="Genomic_DNA"/>
</dbReference>
<evidence type="ECO:0000313" key="3">
    <source>
        <dbReference type="Proteomes" id="UP000014760"/>
    </source>
</evidence>
<feature type="non-terminal residue" evidence="1">
    <location>
        <position position="1"/>
    </location>
</feature>
<accession>R7ULY0</accession>
<dbReference type="OrthoDB" id="10065579at2759"/>
<sequence>TTINGAYYAKLPKKVRAAIKEKRCGLLAKGHRLQQDNSPSHNSHITVASGRKCGFEILSR</sequence>